<dbReference type="EMBL" id="CP115541">
    <property type="protein sequence ID" value="WNH52556.1"/>
    <property type="molecule type" value="Genomic_DNA"/>
</dbReference>
<dbReference type="Proteomes" id="UP001302072">
    <property type="component" value="Chromosome"/>
</dbReference>
<gene>
    <name evidence="1" type="ORF">PDM29_19915</name>
</gene>
<protein>
    <submittedName>
        <fullName evidence="1">Uncharacterized protein</fullName>
    </submittedName>
</protein>
<keyword evidence="2" id="KW-1185">Reference proteome</keyword>
<accession>A0ABY9YNT8</accession>
<organism evidence="1 2">
    <name type="scientific">Stenotrophomonas oahuensis</name>
    <dbReference type="NCBI Taxonomy" id="3003271"/>
    <lineage>
        <taxon>Bacteria</taxon>
        <taxon>Pseudomonadati</taxon>
        <taxon>Pseudomonadota</taxon>
        <taxon>Gammaproteobacteria</taxon>
        <taxon>Lysobacterales</taxon>
        <taxon>Lysobacteraceae</taxon>
        <taxon>Stenotrophomonas</taxon>
    </lineage>
</organism>
<proteinExistence type="predicted"/>
<reference evidence="1 2" key="1">
    <citation type="submission" date="2022-12" db="EMBL/GenBank/DDBJ databases">
        <title>Two new species, Stenotrophomonas aracearum and Stenotrophomonas oahuensis, isolated from Anthurium (Araceae family) in Hawaii.</title>
        <authorList>
            <person name="Chunag S.C."/>
            <person name="Dobhal S."/>
            <person name="Alvarez A."/>
            <person name="Arif M."/>
        </authorList>
    </citation>
    <scope>NUCLEOTIDE SEQUENCE [LARGE SCALE GENOMIC DNA]</scope>
    <source>
        <strain evidence="1 2">A5586</strain>
    </source>
</reference>
<evidence type="ECO:0000313" key="2">
    <source>
        <dbReference type="Proteomes" id="UP001302072"/>
    </source>
</evidence>
<evidence type="ECO:0000313" key="1">
    <source>
        <dbReference type="EMBL" id="WNH52556.1"/>
    </source>
</evidence>
<dbReference type="RefSeq" id="WP_311191750.1">
    <property type="nucleotide sequence ID" value="NZ_CP115541.1"/>
</dbReference>
<name>A0ABY9YNT8_9GAMM</name>
<sequence>MVKSYIRRLLPGYPKPPALPQKRSTLPPIPRSLRTQLKDYPEHLERLQLALHGVTVARTTRRPRIEMAVWAIDDRLSRFLAEAQHELDAARCSGDPERLARAKRDEAVMFEVNRKNAWMGDEVFAEWFRVEVGPEA</sequence>